<sequence length="394" mass="42917">MELDGYSRLQQNDSWQQCPSLESTLEVLKRSLDGGRMPPEAYFLFHRLAIFADETASLRNASKNWRSRERLGEVVLHSETRSKQLRADVDVTRHTLITGPAQADTSSSAITQVTDALIHARHVSVVGICLFYAVMSTNISVPPARTTSTTHAPPPPLDAANLPPSSAGQISTHIATSLRSHSASEPSRPLIRTFLETFGRDRMDTLETQLTAFISLCDDVRLHGVPFAPPLRRTAAGMLSSCKDVVENNAARLKGWGAAHGRIGVQIVLLGEVARRLEGMDGVVAGGELEGEREDVGMGMGRAAARLVKGLQRILKGWERREREKERGMGHADGEGLTAEWSTAGPAERSGTGLEAAQLGDDSRCLGDLFVDWDSWPQIDGYDWSELFLEGAGI</sequence>
<organism evidence="1 2">
    <name type="scientific">Neofusicoccum parvum</name>
    <dbReference type="NCBI Taxonomy" id="310453"/>
    <lineage>
        <taxon>Eukaryota</taxon>
        <taxon>Fungi</taxon>
        <taxon>Dikarya</taxon>
        <taxon>Ascomycota</taxon>
        <taxon>Pezizomycotina</taxon>
        <taxon>Dothideomycetes</taxon>
        <taxon>Dothideomycetes incertae sedis</taxon>
        <taxon>Botryosphaeriales</taxon>
        <taxon>Botryosphaeriaceae</taxon>
        <taxon>Neofusicoccum</taxon>
    </lineage>
</organism>
<name>A0ACB5SQ30_9PEZI</name>
<protein>
    <submittedName>
        <fullName evidence="1">Uncharacterized protein LTHEOB_4060</fullName>
    </submittedName>
</protein>
<proteinExistence type="predicted"/>
<accession>A0ACB5SQ30</accession>
<reference evidence="1" key="1">
    <citation type="submission" date="2024-09" db="EMBL/GenBank/DDBJ databases">
        <title>Draft Genome Sequences of Neofusicoccum parvum.</title>
        <authorList>
            <person name="Ashida A."/>
            <person name="Camagna M."/>
            <person name="Tanaka A."/>
            <person name="Takemoto D."/>
        </authorList>
    </citation>
    <scope>NUCLEOTIDE SEQUENCE</scope>
    <source>
        <strain evidence="1">PPO83</strain>
    </source>
</reference>
<dbReference type="Proteomes" id="UP001165186">
    <property type="component" value="Unassembled WGS sequence"/>
</dbReference>
<keyword evidence="2" id="KW-1185">Reference proteome</keyword>
<dbReference type="EMBL" id="BSXG01000180">
    <property type="protein sequence ID" value="GME51859.1"/>
    <property type="molecule type" value="Genomic_DNA"/>
</dbReference>
<evidence type="ECO:0000313" key="2">
    <source>
        <dbReference type="Proteomes" id="UP001165186"/>
    </source>
</evidence>
<comment type="caution">
    <text evidence="1">The sequence shown here is derived from an EMBL/GenBank/DDBJ whole genome shotgun (WGS) entry which is preliminary data.</text>
</comment>
<evidence type="ECO:0000313" key="1">
    <source>
        <dbReference type="EMBL" id="GME51859.1"/>
    </source>
</evidence>
<gene>
    <name evidence="1" type="primary">g5566</name>
    <name evidence="1" type="ORF">NpPPO83_00005566</name>
</gene>